<keyword evidence="1" id="KW-0472">Membrane</keyword>
<keyword evidence="3" id="KW-1185">Reference proteome</keyword>
<keyword evidence="1" id="KW-0812">Transmembrane</keyword>
<dbReference type="AlphaFoldDB" id="A0A1I1NAP2"/>
<accession>A0A1I1NAP2</accession>
<name>A0A1I1NAP2_9FLAO</name>
<sequence>MFISQAYYCSHIKNQNHINIKLQHSKNQTTDFTYPSNKTFNTTSNSPKLVINWNKKTVFYTIWITLNLLVLSILFHFISKTDWLFLYFVATFIYCSLYWMLAERLFNKLFVKN</sequence>
<feature type="transmembrane region" description="Helical" evidence="1">
    <location>
        <begin position="84"/>
        <end position="102"/>
    </location>
</feature>
<proteinExistence type="predicted"/>
<dbReference type="STRING" id="870482.SAMN04487987_102155"/>
<protein>
    <submittedName>
        <fullName evidence="2">Uncharacterized protein</fullName>
    </submittedName>
</protein>
<evidence type="ECO:0000256" key="1">
    <source>
        <dbReference type="SAM" id="Phobius"/>
    </source>
</evidence>
<keyword evidence="1" id="KW-1133">Transmembrane helix</keyword>
<dbReference type="Proteomes" id="UP000199439">
    <property type="component" value="Unassembled WGS sequence"/>
</dbReference>
<evidence type="ECO:0000313" key="2">
    <source>
        <dbReference type="EMBL" id="SFC94804.1"/>
    </source>
</evidence>
<gene>
    <name evidence="2" type="ORF">SAMN04487987_102155</name>
</gene>
<dbReference type="EMBL" id="FOMI01000002">
    <property type="protein sequence ID" value="SFC94804.1"/>
    <property type="molecule type" value="Genomic_DNA"/>
</dbReference>
<reference evidence="3" key="1">
    <citation type="submission" date="2016-10" db="EMBL/GenBank/DDBJ databases">
        <authorList>
            <person name="Varghese N."/>
            <person name="Submissions S."/>
        </authorList>
    </citation>
    <scope>NUCLEOTIDE SEQUENCE [LARGE SCALE GENOMIC DNA]</scope>
    <source>
        <strain evidence="3">DSM 25730</strain>
    </source>
</reference>
<organism evidence="2 3">
    <name type="scientific">Algibacter pectinivorans</name>
    <dbReference type="NCBI Taxonomy" id="870482"/>
    <lineage>
        <taxon>Bacteria</taxon>
        <taxon>Pseudomonadati</taxon>
        <taxon>Bacteroidota</taxon>
        <taxon>Flavobacteriia</taxon>
        <taxon>Flavobacteriales</taxon>
        <taxon>Flavobacteriaceae</taxon>
        <taxon>Algibacter</taxon>
    </lineage>
</organism>
<evidence type="ECO:0000313" key="3">
    <source>
        <dbReference type="Proteomes" id="UP000199439"/>
    </source>
</evidence>
<feature type="transmembrane region" description="Helical" evidence="1">
    <location>
        <begin position="58"/>
        <end position="78"/>
    </location>
</feature>